<evidence type="ECO:0000256" key="1">
    <source>
        <dbReference type="SAM" id="SignalP"/>
    </source>
</evidence>
<name>A0A8T0IG57_CERPU</name>
<accession>A0A8T0IG57</accession>
<sequence length="55" mass="6276">MGIFFWRLHWTISLHILKGAYSAPSCRSRQSNLHWERLLPCCSALGGFDLQSIGN</sequence>
<feature type="signal peptide" evidence="1">
    <location>
        <begin position="1"/>
        <end position="22"/>
    </location>
</feature>
<dbReference type="EMBL" id="CM026423">
    <property type="protein sequence ID" value="KAG0582754.1"/>
    <property type="molecule type" value="Genomic_DNA"/>
</dbReference>
<dbReference type="Proteomes" id="UP000822688">
    <property type="component" value="Chromosome 3"/>
</dbReference>
<keyword evidence="3" id="KW-1185">Reference proteome</keyword>
<keyword evidence="1" id="KW-0732">Signal</keyword>
<evidence type="ECO:0000313" key="2">
    <source>
        <dbReference type="EMBL" id="KAG0582754.1"/>
    </source>
</evidence>
<organism evidence="2 3">
    <name type="scientific">Ceratodon purpureus</name>
    <name type="common">Fire moss</name>
    <name type="synonym">Dicranum purpureum</name>
    <dbReference type="NCBI Taxonomy" id="3225"/>
    <lineage>
        <taxon>Eukaryota</taxon>
        <taxon>Viridiplantae</taxon>
        <taxon>Streptophyta</taxon>
        <taxon>Embryophyta</taxon>
        <taxon>Bryophyta</taxon>
        <taxon>Bryophytina</taxon>
        <taxon>Bryopsida</taxon>
        <taxon>Dicranidae</taxon>
        <taxon>Pseudoditrichales</taxon>
        <taxon>Ditrichaceae</taxon>
        <taxon>Ceratodon</taxon>
    </lineage>
</organism>
<gene>
    <name evidence="2" type="ORF">KC19_3G083100</name>
</gene>
<evidence type="ECO:0000313" key="3">
    <source>
        <dbReference type="Proteomes" id="UP000822688"/>
    </source>
</evidence>
<comment type="caution">
    <text evidence="2">The sequence shown here is derived from an EMBL/GenBank/DDBJ whole genome shotgun (WGS) entry which is preliminary data.</text>
</comment>
<reference evidence="2" key="1">
    <citation type="submission" date="2020-06" db="EMBL/GenBank/DDBJ databases">
        <title>WGS assembly of Ceratodon purpureus strain R40.</title>
        <authorList>
            <person name="Carey S.B."/>
            <person name="Jenkins J."/>
            <person name="Shu S."/>
            <person name="Lovell J.T."/>
            <person name="Sreedasyam A."/>
            <person name="Maumus F."/>
            <person name="Tiley G.P."/>
            <person name="Fernandez-Pozo N."/>
            <person name="Barry K."/>
            <person name="Chen C."/>
            <person name="Wang M."/>
            <person name="Lipzen A."/>
            <person name="Daum C."/>
            <person name="Saski C.A."/>
            <person name="Payton A.C."/>
            <person name="Mcbreen J.C."/>
            <person name="Conrad R.E."/>
            <person name="Kollar L.M."/>
            <person name="Olsson S."/>
            <person name="Huttunen S."/>
            <person name="Landis J.B."/>
            <person name="Wickett N.J."/>
            <person name="Johnson M.G."/>
            <person name="Rensing S.A."/>
            <person name="Grimwood J."/>
            <person name="Schmutz J."/>
            <person name="Mcdaniel S.F."/>
        </authorList>
    </citation>
    <scope>NUCLEOTIDE SEQUENCE</scope>
    <source>
        <strain evidence="2">R40</strain>
    </source>
</reference>
<dbReference type="AlphaFoldDB" id="A0A8T0IG57"/>
<protein>
    <submittedName>
        <fullName evidence="2">Uncharacterized protein</fullName>
    </submittedName>
</protein>
<proteinExistence type="predicted"/>
<feature type="chain" id="PRO_5035887327" evidence="1">
    <location>
        <begin position="23"/>
        <end position="55"/>
    </location>
</feature>